<dbReference type="AlphaFoldDB" id="A0AAV7FZ84"/>
<dbReference type="EMBL" id="JAGFBR010000015">
    <property type="protein sequence ID" value="KAH0455085.1"/>
    <property type="molecule type" value="Genomic_DNA"/>
</dbReference>
<keyword evidence="2" id="KW-1185">Reference proteome</keyword>
<comment type="caution">
    <text evidence="1">The sequence shown here is derived from an EMBL/GenBank/DDBJ whole genome shotgun (WGS) entry which is preliminary data.</text>
</comment>
<proteinExistence type="predicted"/>
<protein>
    <submittedName>
        <fullName evidence="1">Uncharacterized protein</fullName>
    </submittedName>
</protein>
<dbReference type="Proteomes" id="UP000775213">
    <property type="component" value="Unassembled WGS sequence"/>
</dbReference>
<evidence type="ECO:0000313" key="1">
    <source>
        <dbReference type="EMBL" id="KAH0455085.1"/>
    </source>
</evidence>
<accession>A0AAV7FZ84</accession>
<evidence type="ECO:0000313" key="2">
    <source>
        <dbReference type="Proteomes" id="UP000775213"/>
    </source>
</evidence>
<gene>
    <name evidence="1" type="ORF">IEQ34_017009</name>
</gene>
<name>A0AAV7FZ84_DENCH</name>
<reference evidence="1 2" key="1">
    <citation type="journal article" date="2021" name="Hortic Res">
        <title>Chromosome-scale assembly of the Dendrobium chrysotoxum genome enhances the understanding of orchid evolution.</title>
        <authorList>
            <person name="Zhang Y."/>
            <person name="Zhang G.Q."/>
            <person name="Zhang D."/>
            <person name="Liu X.D."/>
            <person name="Xu X.Y."/>
            <person name="Sun W.H."/>
            <person name="Yu X."/>
            <person name="Zhu X."/>
            <person name="Wang Z.W."/>
            <person name="Zhao X."/>
            <person name="Zhong W.Y."/>
            <person name="Chen H."/>
            <person name="Yin W.L."/>
            <person name="Huang T."/>
            <person name="Niu S.C."/>
            <person name="Liu Z.J."/>
        </authorList>
    </citation>
    <scope>NUCLEOTIDE SEQUENCE [LARGE SCALE GENOMIC DNA]</scope>
    <source>
        <strain evidence="1">Lindl</strain>
    </source>
</reference>
<sequence length="81" mass="9317">MERWWREWMAGLGKDWRGVRVLGNGERKRDDVEVSMSLFLVAKRLNAAVPTTAAEEEAIGRESVRGCKVDLCRPSRNEIRD</sequence>
<organism evidence="1 2">
    <name type="scientific">Dendrobium chrysotoxum</name>
    <name type="common">Orchid</name>
    <dbReference type="NCBI Taxonomy" id="161865"/>
    <lineage>
        <taxon>Eukaryota</taxon>
        <taxon>Viridiplantae</taxon>
        <taxon>Streptophyta</taxon>
        <taxon>Embryophyta</taxon>
        <taxon>Tracheophyta</taxon>
        <taxon>Spermatophyta</taxon>
        <taxon>Magnoliopsida</taxon>
        <taxon>Liliopsida</taxon>
        <taxon>Asparagales</taxon>
        <taxon>Orchidaceae</taxon>
        <taxon>Epidendroideae</taxon>
        <taxon>Malaxideae</taxon>
        <taxon>Dendrobiinae</taxon>
        <taxon>Dendrobium</taxon>
    </lineage>
</organism>